<dbReference type="InterPro" id="IPR027785">
    <property type="entry name" value="UvrD-like_helicase_C"/>
</dbReference>
<dbReference type="SUPFAM" id="SSF52540">
    <property type="entry name" value="P-loop containing nucleoside triphosphate hydrolases"/>
    <property type="match status" value="2"/>
</dbReference>
<keyword evidence="1" id="KW-0547">Nucleotide-binding</keyword>
<dbReference type="CDD" id="cd17933">
    <property type="entry name" value="DEXSc_RecD-like"/>
    <property type="match status" value="1"/>
</dbReference>
<keyword evidence="2" id="KW-0067">ATP-binding</keyword>
<name>A0A1M6GSU7_9RHOB</name>
<evidence type="ECO:0000256" key="2">
    <source>
        <dbReference type="ARBA" id="ARBA00022840"/>
    </source>
</evidence>
<dbReference type="RefSeq" id="WP_073128452.1">
    <property type="nucleotide sequence ID" value="NZ_FQZA01000005.1"/>
</dbReference>
<dbReference type="Gene3D" id="2.30.30.940">
    <property type="match status" value="1"/>
</dbReference>
<dbReference type="GO" id="GO:0005524">
    <property type="term" value="F:ATP binding"/>
    <property type="evidence" value="ECO:0007669"/>
    <property type="project" value="UniProtKB-KW"/>
</dbReference>
<gene>
    <name evidence="5" type="ORF">SAMN04488012_10573</name>
</gene>
<accession>A0A1M6GSU7</accession>
<feature type="domain" description="UvrD-like helicase C-terminal" evidence="3">
    <location>
        <begin position="555"/>
        <end position="600"/>
    </location>
</feature>
<keyword evidence="6" id="KW-1185">Reference proteome</keyword>
<dbReference type="EMBL" id="FQZA01000005">
    <property type="protein sequence ID" value="SHJ12986.1"/>
    <property type="molecule type" value="Genomic_DNA"/>
</dbReference>
<evidence type="ECO:0000313" key="5">
    <source>
        <dbReference type="EMBL" id="SHJ12986.1"/>
    </source>
</evidence>
<evidence type="ECO:0000256" key="1">
    <source>
        <dbReference type="ARBA" id="ARBA00022741"/>
    </source>
</evidence>
<dbReference type="GO" id="GO:0006310">
    <property type="term" value="P:DNA recombination"/>
    <property type="evidence" value="ECO:0007669"/>
    <property type="project" value="TreeGrafter"/>
</dbReference>
<reference evidence="5 6" key="1">
    <citation type="submission" date="2016-11" db="EMBL/GenBank/DDBJ databases">
        <authorList>
            <person name="Jaros S."/>
            <person name="Januszkiewicz K."/>
            <person name="Wedrychowicz H."/>
        </authorList>
    </citation>
    <scope>NUCLEOTIDE SEQUENCE [LARGE SCALE GENOMIC DNA]</scope>
    <source>
        <strain evidence="5 6">DSM 26892</strain>
    </source>
</reference>
<dbReference type="InterPro" id="IPR027417">
    <property type="entry name" value="P-loop_NTPase"/>
</dbReference>
<dbReference type="CDD" id="cd18809">
    <property type="entry name" value="SF1_C_RecD"/>
    <property type="match status" value="1"/>
</dbReference>
<dbReference type="InterPro" id="IPR029493">
    <property type="entry name" value="RecD2-like_HHH"/>
</dbReference>
<protein>
    <submittedName>
        <fullName evidence="5">Exodeoxyribonuclease V alpha subunit</fullName>
    </submittedName>
</protein>
<organism evidence="5 6">
    <name type="scientific">Palleronia salina</name>
    <dbReference type="NCBI Taxonomy" id="313368"/>
    <lineage>
        <taxon>Bacteria</taxon>
        <taxon>Pseudomonadati</taxon>
        <taxon>Pseudomonadota</taxon>
        <taxon>Alphaproteobacteria</taxon>
        <taxon>Rhodobacterales</taxon>
        <taxon>Roseobacteraceae</taxon>
        <taxon>Palleronia</taxon>
    </lineage>
</organism>
<dbReference type="AlphaFoldDB" id="A0A1M6GSU7"/>
<dbReference type="Proteomes" id="UP000184040">
    <property type="component" value="Unassembled WGS sequence"/>
</dbReference>
<dbReference type="Gene3D" id="3.40.50.300">
    <property type="entry name" value="P-loop containing nucleotide triphosphate hydrolases"/>
    <property type="match status" value="2"/>
</dbReference>
<proteinExistence type="predicted"/>
<dbReference type="Pfam" id="PF13538">
    <property type="entry name" value="UvrD_C_2"/>
    <property type="match status" value="1"/>
</dbReference>
<dbReference type="GO" id="GO:0017116">
    <property type="term" value="F:single-stranded DNA helicase activity"/>
    <property type="evidence" value="ECO:0007669"/>
    <property type="project" value="TreeGrafter"/>
</dbReference>
<evidence type="ECO:0000259" key="3">
    <source>
        <dbReference type="Pfam" id="PF13538"/>
    </source>
</evidence>
<sequence>MKQVDLVATGLPSETSLLATYIASDRTFRGIGPRRAAALAEALGDDLQAAILALDKRVIEIVGEEPAIEAAAAMEARQSEVALLSWLDDIGAQIPTANAIRLARAWGPQGIEAVRQNPYLLLSVTSWKAVDAIARSLGIDDSDTRRDAAAVEAVLTGDACLGVGSTRLTVQRVLCAAAHLLGRPAAAGAAQAAVASGGAARFADTLQPPGTAHMEAECALKLTRLSSARPVLGVTPSATLNTLLAAYEAGQPFPLTKAQREAVRMSHRHRLMVLAGYAGSGKTTVLRGVCETMEAVGRRPLIVTLSGRAAKRAAEATSRRAITVTRFLLEADRPLSANTALIADEASMLGLVELWRILRRIGDASLLLCGDPAQLPPVTPGIVFHQLATDHEVARVILDRVHRQDETTGIPALAEGVRNGTLKTLSTFEGAQSGVTFTPCEKNKLTAAIHAIGRVLAESGMGRDDVQIIAPTNRDIAAINGYFHRLAMQRRPVAWPRTAHVAEGEPVIWTRNDADRGLTNGSMGRILRVRSDSITANLDGNVHELAPIDGSFLQLAYAVSVHKAQGSQWQRVIVPVFASRILDRSMIYTALTRAQEQVIFLGDRRALDVAVRRPPAAERREVGFGDWLTLTRAKSDNGQRDNRIAAQL</sequence>
<dbReference type="Pfam" id="PF14490">
    <property type="entry name" value="HHH_RecD2"/>
    <property type="match status" value="1"/>
</dbReference>
<dbReference type="Gene3D" id="1.10.10.2220">
    <property type="match status" value="1"/>
</dbReference>
<dbReference type="Pfam" id="PF13604">
    <property type="entry name" value="AAA_30"/>
    <property type="match status" value="1"/>
</dbReference>
<dbReference type="GO" id="GO:0009338">
    <property type="term" value="C:exodeoxyribonuclease V complex"/>
    <property type="evidence" value="ECO:0007669"/>
    <property type="project" value="TreeGrafter"/>
</dbReference>
<evidence type="ECO:0000259" key="4">
    <source>
        <dbReference type="Pfam" id="PF14490"/>
    </source>
</evidence>
<evidence type="ECO:0000313" key="6">
    <source>
        <dbReference type="Proteomes" id="UP000184040"/>
    </source>
</evidence>
<dbReference type="PANTHER" id="PTHR43788:SF6">
    <property type="entry name" value="DNA HELICASE B"/>
    <property type="match status" value="1"/>
</dbReference>
<dbReference type="STRING" id="313368.SAMN04488012_10573"/>
<feature type="domain" description="ATP-dependent RecD2 DNA helicase-like helix-hairpin-helix" evidence="4">
    <location>
        <begin position="92"/>
        <end position="156"/>
    </location>
</feature>
<dbReference type="InterPro" id="IPR050534">
    <property type="entry name" value="Coronavir_polyprotein_1ab"/>
</dbReference>
<dbReference type="PANTHER" id="PTHR43788">
    <property type="entry name" value="DNA2/NAM7 HELICASE FAMILY MEMBER"/>
    <property type="match status" value="1"/>
</dbReference>